<protein>
    <recommendedName>
        <fullName evidence="6">DoxX</fullName>
    </recommendedName>
</protein>
<proteinExistence type="predicted"/>
<keyword evidence="1" id="KW-1133">Transmembrane helix</keyword>
<feature type="transmembrane region" description="Helical" evidence="1">
    <location>
        <begin position="65"/>
        <end position="83"/>
    </location>
</feature>
<evidence type="ECO:0000313" key="5">
    <source>
        <dbReference type="Proteomes" id="UP000251670"/>
    </source>
</evidence>
<dbReference type="EMBL" id="FNEG01000002">
    <property type="protein sequence ID" value="SDI66664.1"/>
    <property type="molecule type" value="Genomic_DNA"/>
</dbReference>
<evidence type="ECO:0000256" key="1">
    <source>
        <dbReference type="SAM" id="Phobius"/>
    </source>
</evidence>
<feature type="transmembrane region" description="Helical" evidence="1">
    <location>
        <begin position="35"/>
        <end position="53"/>
    </location>
</feature>
<dbReference type="STRING" id="445960.SAMN05421542_1663"/>
<reference evidence="2 4" key="1">
    <citation type="submission" date="2016-10" db="EMBL/GenBank/DDBJ databases">
        <authorList>
            <person name="Varghese N."/>
            <person name="Submissions S."/>
        </authorList>
    </citation>
    <scope>NUCLEOTIDE SEQUENCE [LARGE SCALE GENOMIC DNA]</scope>
    <source>
        <strain evidence="2 4">DSM 19299</strain>
    </source>
</reference>
<gene>
    <name evidence="3" type="ORF">NCTC13492_04473</name>
    <name evidence="2" type="ORF">SAMN05421542_1663</name>
</gene>
<dbReference type="EMBL" id="UAWB01000014">
    <property type="protein sequence ID" value="SQB47391.1"/>
    <property type="molecule type" value="Genomic_DNA"/>
</dbReference>
<dbReference type="AlphaFoldDB" id="A0A2X2X9N1"/>
<evidence type="ECO:0000313" key="2">
    <source>
        <dbReference type="EMBL" id="SDI66664.1"/>
    </source>
</evidence>
<sequence>MKKLIIHFIPVVISGIWLIAEYQTLNPITLKGPDFLKFYLILVLGFYGSIFIVKSVGGRVSPTTFYFLMGIGCLGIVKLIRGIMLGKPIGFLAMILIAELIIAFLLMSWTSNDKLKQ</sequence>
<dbReference type="Proteomes" id="UP000251670">
    <property type="component" value="Unassembled WGS sequence"/>
</dbReference>
<keyword evidence="4" id="KW-1185">Reference proteome</keyword>
<feature type="transmembrane region" description="Helical" evidence="1">
    <location>
        <begin position="5"/>
        <end position="23"/>
    </location>
</feature>
<evidence type="ECO:0000313" key="4">
    <source>
        <dbReference type="Proteomes" id="UP000199426"/>
    </source>
</evidence>
<name>A0A2X2X9N1_CHRJE</name>
<accession>A0A2X2X9N1</accession>
<dbReference type="RefSeq" id="WP_089735343.1">
    <property type="nucleotide sequence ID" value="NZ_FNEG01000002.1"/>
</dbReference>
<evidence type="ECO:0008006" key="6">
    <source>
        <dbReference type="Google" id="ProtNLM"/>
    </source>
</evidence>
<dbReference type="OrthoDB" id="1273304at2"/>
<organism evidence="3 5">
    <name type="scientific">Chryseobacterium jejuense</name>
    <dbReference type="NCBI Taxonomy" id="445960"/>
    <lineage>
        <taxon>Bacteria</taxon>
        <taxon>Pseudomonadati</taxon>
        <taxon>Bacteroidota</taxon>
        <taxon>Flavobacteriia</taxon>
        <taxon>Flavobacteriales</taxon>
        <taxon>Weeksellaceae</taxon>
        <taxon>Chryseobacterium group</taxon>
        <taxon>Chryseobacterium</taxon>
    </lineage>
</organism>
<evidence type="ECO:0000313" key="3">
    <source>
        <dbReference type="EMBL" id="SQB47391.1"/>
    </source>
</evidence>
<keyword evidence="1" id="KW-0812">Transmembrane</keyword>
<reference evidence="3 5" key="2">
    <citation type="submission" date="2018-06" db="EMBL/GenBank/DDBJ databases">
        <authorList>
            <consortium name="Pathogen Informatics"/>
            <person name="Doyle S."/>
        </authorList>
    </citation>
    <scope>NUCLEOTIDE SEQUENCE [LARGE SCALE GENOMIC DNA]</scope>
    <source>
        <strain evidence="3 5">NCTC13492</strain>
    </source>
</reference>
<dbReference type="Proteomes" id="UP000199426">
    <property type="component" value="Unassembled WGS sequence"/>
</dbReference>
<keyword evidence="1" id="KW-0472">Membrane</keyword>
<feature type="transmembrane region" description="Helical" evidence="1">
    <location>
        <begin position="89"/>
        <end position="109"/>
    </location>
</feature>